<sequence>MKQWLKKLFRRDLTAAVASHFPPTELMPSQRRAGEAGSHPLRHSLTYRIKRDALMIVAEMNRGATMENCELLARQLAFVQKELIQAAYHDDTLPKEQRVALAKYHALNIRQGLGERRTQPMRGIVVPQGARG</sequence>
<evidence type="ECO:0000313" key="1">
    <source>
        <dbReference type="EMBL" id="GHD61583.1"/>
    </source>
</evidence>
<dbReference type="EMBL" id="BMYO01000004">
    <property type="protein sequence ID" value="GHD61583.1"/>
    <property type="molecule type" value="Genomic_DNA"/>
</dbReference>
<evidence type="ECO:0000313" key="2">
    <source>
        <dbReference type="Proteomes" id="UP000604737"/>
    </source>
</evidence>
<keyword evidence="2" id="KW-1185">Reference proteome</keyword>
<name>A0ABQ3GYN6_9NEIS</name>
<organism evidence="1 2">
    <name type="scientific">Jeongeupia chitinilytica</name>
    <dbReference type="NCBI Taxonomy" id="1041641"/>
    <lineage>
        <taxon>Bacteria</taxon>
        <taxon>Pseudomonadati</taxon>
        <taxon>Pseudomonadota</taxon>
        <taxon>Betaproteobacteria</taxon>
        <taxon>Neisseriales</taxon>
        <taxon>Chitinibacteraceae</taxon>
        <taxon>Jeongeupia</taxon>
    </lineage>
</organism>
<protein>
    <submittedName>
        <fullName evidence="1">Uncharacterized protein</fullName>
    </submittedName>
</protein>
<gene>
    <name evidence="1" type="ORF">GCM10007350_16150</name>
</gene>
<dbReference type="Proteomes" id="UP000604737">
    <property type="component" value="Unassembled WGS sequence"/>
</dbReference>
<accession>A0ABQ3GYN6</accession>
<proteinExistence type="predicted"/>
<dbReference type="RefSeq" id="WP_189459792.1">
    <property type="nucleotide sequence ID" value="NZ_BMYO01000004.1"/>
</dbReference>
<reference evidence="2" key="1">
    <citation type="journal article" date="2019" name="Int. J. Syst. Evol. Microbiol.">
        <title>The Global Catalogue of Microorganisms (GCM) 10K type strain sequencing project: providing services to taxonomists for standard genome sequencing and annotation.</title>
        <authorList>
            <consortium name="The Broad Institute Genomics Platform"/>
            <consortium name="The Broad Institute Genome Sequencing Center for Infectious Disease"/>
            <person name="Wu L."/>
            <person name="Ma J."/>
        </authorList>
    </citation>
    <scope>NUCLEOTIDE SEQUENCE [LARGE SCALE GENOMIC DNA]</scope>
    <source>
        <strain evidence="2">KCTC 23701</strain>
    </source>
</reference>
<comment type="caution">
    <text evidence="1">The sequence shown here is derived from an EMBL/GenBank/DDBJ whole genome shotgun (WGS) entry which is preliminary data.</text>
</comment>